<accession>A0ABQ5MVD4</accession>
<dbReference type="RefSeq" id="WP_264795847.1">
    <property type="nucleotide sequence ID" value="NZ_BRVS01000008.1"/>
</dbReference>
<protein>
    <submittedName>
        <fullName evidence="2">Uncharacterized protein</fullName>
    </submittedName>
</protein>
<proteinExistence type="predicted"/>
<evidence type="ECO:0000313" key="3">
    <source>
        <dbReference type="Proteomes" id="UP001209654"/>
    </source>
</evidence>
<comment type="caution">
    <text evidence="2">The sequence shown here is derived from an EMBL/GenBank/DDBJ whole genome shotgun (WGS) entry which is preliminary data.</text>
</comment>
<organism evidence="2 3">
    <name type="scientific">Arthrobacter mangrovi</name>
    <dbReference type="NCBI Taxonomy" id="2966350"/>
    <lineage>
        <taxon>Bacteria</taxon>
        <taxon>Bacillati</taxon>
        <taxon>Actinomycetota</taxon>
        <taxon>Actinomycetes</taxon>
        <taxon>Micrococcales</taxon>
        <taxon>Micrococcaceae</taxon>
        <taxon>Arthrobacter</taxon>
    </lineage>
</organism>
<dbReference type="Proteomes" id="UP001209654">
    <property type="component" value="Unassembled WGS sequence"/>
</dbReference>
<sequence length="49" mass="5219">MRTQDQMEQGDRPVPEPGSTGPSAQDSAELDEPLGHEDGPSKEAVPETD</sequence>
<dbReference type="EMBL" id="BRVS01000008">
    <property type="protein sequence ID" value="GLB67750.1"/>
    <property type="molecule type" value="Genomic_DNA"/>
</dbReference>
<gene>
    <name evidence="2" type="ORF">AHIS1636_21900</name>
</gene>
<feature type="compositionally biased region" description="Basic and acidic residues" evidence="1">
    <location>
        <begin position="33"/>
        <end position="49"/>
    </location>
</feature>
<reference evidence="2 3" key="1">
    <citation type="journal article" date="2023" name="Int. J. Syst. Evol. Microbiol.">
        <title>Arthrobacter mangrovi sp. nov., an actinobacterium isolated from the rhizosphere of a mangrove.</title>
        <authorList>
            <person name="Hamada M."/>
            <person name="Saitou S."/>
            <person name="Enomoto N."/>
            <person name="Nanri K."/>
            <person name="Hidaka K."/>
            <person name="Miura T."/>
            <person name="Tamura T."/>
        </authorList>
    </citation>
    <scope>NUCLEOTIDE SEQUENCE [LARGE SCALE GENOMIC DNA]</scope>
    <source>
        <strain evidence="2 3">NBRC 112813</strain>
    </source>
</reference>
<name>A0ABQ5MVD4_9MICC</name>
<evidence type="ECO:0000256" key="1">
    <source>
        <dbReference type="SAM" id="MobiDB-lite"/>
    </source>
</evidence>
<evidence type="ECO:0000313" key="2">
    <source>
        <dbReference type="EMBL" id="GLB67750.1"/>
    </source>
</evidence>
<feature type="region of interest" description="Disordered" evidence="1">
    <location>
        <begin position="1"/>
        <end position="49"/>
    </location>
</feature>
<keyword evidence="3" id="KW-1185">Reference proteome</keyword>